<dbReference type="GO" id="GO:0005886">
    <property type="term" value="C:plasma membrane"/>
    <property type="evidence" value="ECO:0007669"/>
    <property type="project" value="UniProtKB-SubCell"/>
</dbReference>
<dbReference type="InterPro" id="IPR036259">
    <property type="entry name" value="MFS_trans_sf"/>
</dbReference>
<dbReference type="PROSITE" id="PS50850">
    <property type="entry name" value="MFS"/>
    <property type="match status" value="1"/>
</dbReference>
<evidence type="ECO:0000313" key="8">
    <source>
        <dbReference type="EMBL" id="VVO05691.1"/>
    </source>
</evidence>
<feature type="transmembrane region" description="Helical" evidence="6">
    <location>
        <begin position="334"/>
        <end position="356"/>
    </location>
</feature>
<dbReference type="InterPro" id="IPR020846">
    <property type="entry name" value="MFS_dom"/>
</dbReference>
<evidence type="ECO:0000313" key="9">
    <source>
        <dbReference type="Proteomes" id="UP000325375"/>
    </source>
</evidence>
<keyword evidence="3 6" id="KW-0812">Transmembrane</keyword>
<evidence type="ECO:0000256" key="2">
    <source>
        <dbReference type="ARBA" id="ARBA00022475"/>
    </source>
</evidence>
<accession>A0A5E7CMW1</accession>
<dbReference type="SUPFAM" id="SSF103473">
    <property type="entry name" value="MFS general substrate transporter"/>
    <property type="match status" value="1"/>
</dbReference>
<feature type="transmembrane region" description="Helical" evidence="6">
    <location>
        <begin position="245"/>
        <end position="263"/>
    </location>
</feature>
<dbReference type="PANTHER" id="PTHR43124">
    <property type="entry name" value="PURINE EFFLUX PUMP PBUE"/>
    <property type="match status" value="1"/>
</dbReference>
<feature type="transmembrane region" description="Helical" evidence="6">
    <location>
        <begin position="295"/>
        <end position="313"/>
    </location>
</feature>
<feature type="transmembrane region" description="Helical" evidence="6">
    <location>
        <begin position="7"/>
        <end position="30"/>
    </location>
</feature>
<evidence type="ECO:0000256" key="6">
    <source>
        <dbReference type="SAM" id="Phobius"/>
    </source>
</evidence>
<evidence type="ECO:0000259" key="7">
    <source>
        <dbReference type="PROSITE" id="PS50850"/>
    </source>
</evidence>
<dbReference type="Proteomes" id="UP000325375">
    <property type="component" value="Unassembled WGS sequence"/>
</dbReference>
<dbReference type="Gene3D" id="1.20.1250.20">
    <property type="entry name" value="MFS general substrate transporter like domains"/>
    <property type="match status" value="2"/>
</dbReference>
<keyword evidence="5 6" id="KW-0472">Membrane</keyword>
<dbReference type="PANTHER" id="PTHR43124:SF10">
    <property type="entry name" value="PURINE EFFLUX PUMP PBUE"/>
    <property type="match status" value="1"/>
</dbReference>
<keyword evidence="2" id="KW-1003">Cell membrane</keyword>
<reference evidence="8 9" key="1">
    <citation type="submission" date="2019-09" db="EMBL/GenBank/DDBJ databases">
        <authorList>
            <person name="Chandra G."/>
            <person name="Truman W A."/>
        </authorList>
    </citation>
    <scope>NUCLEOTIDE SEQUENCE [LARGE SCALE GENOMIC DNA]</scope>
    <source>
        <strain evidence="8">PS718</strain>
    </source>
</reference>
<feature type="transmembrane region" description="Helical" evidence="6">
    <location>
        <begin position="132"/>
        <end position="154"/>
    </location>
</feature>
<sequence length="410" mass="42266">MSKTIPAPVYLIAIGAFALGMASYVTAGLIPMIEQAFNVQVAVAAQLVTAFTLAYGIGSPLFVAMLPAQRQRFGLLVALALFVVANVASALVEDFVALLVCRAVAGVGAGVYLATGIAASAAVCAPELRGKAIAVIMGGMASGTVLGVPVSLLLAEQFGWQMALWLVAFLGLISWLGLLVKLPAIPAGPAMPISRKLALLGDRNVMTILLVSLLAAVASLGMYTFMVPLMADPAYGGVANITPYLWVWGLGGVAGSFLVGPLVDRIKGPTLTFLILLILSVSLFALPAAAAITPWLAMIPIAVWGAVGWALQVPQNNELIAARDHQGDGNLAVALNESALYLGSAMGAAAGGFILLLQMPGWTLAISAGAVSVIAALLQLVHLRNRKAQATNTHLHLDRSARPGSKIHSG</sequence>
<dbReference type="Pfam" id="PF07690">
    <property type="entry name" value="MFS_1"/>
    <property type="match status" value="1"/>
</dbReference>
<feature type="transmembrane region" description="Helical" evidence="6">
    <location>
        <begin position="160"/>
        <end position="184"/>
    </location>
</feature>
<feature type="transmembrane region" description="Helical" evidence="6">
    <location>
        <begin position="73"/>
        <end position="92"/>
    </location>
</feature>
<name>A0A5E7CMW1_PSEFL</name>
<evidence type="ECO:0000256" key="4">
    <source>
        <dbReference type="ARBA" id="ARBA00022989"/>
    </source>
</evidence>
<proteinExistence type="predicted"/>
<dbReference type="GO" id="GO:0022857">
    <property type="term" value="F:transmembrane transporter activity"/>
    <property type="evidence" value="ECO:0007669"/>
    <property type="project" value="InterPro"/>
</dbReference>
<dbReference type="AlphaFoldDB" id="A0A5E7CMW1"/>
<feature type="transmembrane region" description="Helical" evidence="6">
    <location>
        <begin position="205"/>
        <end position="225"/>
    </location>
</feature>
<dbReference type="InterPro" id="IPR011701">
    <property type="entry name" value="MFS"/>
</dbReference>
<feature type="transmembrane region" description="Helical" evidence="6">
    <location>
        <begin position="42"/>
        <end position="66"/>
    </location>
</feature>
<feature type="transmembrane region" description="Helical" evidence="6">
    <location>
        <begin position="104"/>
        <end position="125"/>
    </location>
</feature>
<dbReference type="CDD" id="cd17324">
    <property type="entry name" value="MFS_NepI_like"/>
    <property type="match status" value="1"/>
</dbReference>
<keyword evidence="4 6" id="KW-1133">Transmembrane helix</keyword>
<dbReference type="RefSeq" id="WP_150603541.1">
    <property type="nucleotide sequence ID" value="NZ_CABVHX010000011.1"/>
</dbReference>
<dbReference type="InterPro" id="IPR050189">
    <property type="entry name" value="MFS_Efflux_Transporters"/>
</dbReference>
<evidence type="ECO:0000256" key="1">
    <source>
        <dbReference type="ARBA" id="ARBA00004651"/>
    </source>
</evidence>
<protein>
    <submittedName>
        <fullName evidence="8">Purine efflux pump PbuE</fullName>
    </submittedName>
</protein>
<evidence type="ECO:0000256" key="5">
    <source>
        <dbReference type="ARBA" id="ARBA00023136"/>
    </source>
</evidence>
<evidence type="ECO:0000256" key="3">
    <source>
        <dbReference type="ARBA" id="ARBA00022692"/>
    </source>
</evidence>
<gene>
    <name evidence="8" type="primary">pbuE_1</name>
    <name evidence="8" type="ORF">PS718_03029</name>
</gene>
<feature type="transmembrane region" description="Helical" evidence="6">
    <location>
        <begin position="270"/>
        <end position="289"/>
    </location>
</feature>
<organism evidence="8 9">
    <name type="scientific">Pseudomonas fluorescens</name>
    <dbReference type="NCBI Taxonomy" id="294"/>
    <lineage>
        <taxon>Bacteria</taxon>
        <taxon>Pseudomonadati</taxon>
        <taxon>Pseudomonadota</taxon>
        <taxon>Gammaproteobacteria</taxon>
        <taxon>Pseudomonadales</taxon>
        <taxon>Pseudomonadaceae</taxon>
        <taxon>Pseudomonas</taxon>
    </lineage>
</organism>
<feature type="domain" description="Major facilitator superfamily (MFS) profile" evidence="7">
    <location>
        <begin position="8"/>
        <end position="387"/>
    </location>
</feature>
<comment type="subcellular location">
    <subcellularLocation>
        <location evidence="1">Cell membrane</location>
        <topology evidence="1">Multi-pass membrane protein</topology>
    </subcellularLocation>
</comment>
<dbReference type="EMBL" id="CABVHX010000011">
    <property type="protein sequence ID" value="VVO05691.1"/>
    <property type="molecule type" value="Genomic_DNA"/>
</dbReference>
<feature type="transmembrane region" description="Helical" evidence="6">
    <location>
        <begin position="362"/>
        <end position="381"/>
    </location>
</feature>